<dbReference type="InterPro" id="IPR058773">
    <property type="entry name" value="SGL_GH162"/>
</dbReference>
<sequence length="570" mass="62772">MIVAVFLLGLFIGASGVCDFQFAVNYDVNDVIKNSDTQNALIEDIMTWEGKFMVNGIGLNAKSGLTYDGSWLNYSTGLPILLHDFSAASKESVHLGLLALGLDETKTHVQTLFKSSMGGNGNVKDYVLDVLKRKLASYNGWDKQYPGFGGYLPWYSVTDDGMKLLEHEEWKSAVPSLDNGEMIWGLIAVVQALKDANQPDLANDYQNYVDKLSLTALDIFLNETSKGIRCVAQISDITKSPKENTYSQDNTCLLDDPYEGELFLLFAELYSDWSNYSVSADDIWKLKQAKSKAVPYSGENGEKITVQEGYWFSSHEQWKFMELPYFDSEIANGIYLNGERARSHYSKANGFPGLLAAVTNVSSFDNYNLTKLPAYVSAAGIQEIASQKVETTSLYTPYGAFPMLLHPDTRGYGLAWYLNMLKGDRMQGPQGSTESIWIDGSMISPVQTWDSKITSVLAMNGGIIDLTRKYLNETDKYEQFKNRIDSEWKKVFGSTVPANGAYYLPSKGFETNGVGFDCGINSTLSTKTSAGTTAGSTVSPGVVETTTQGSGDKAGISVAFLVVLALFYMI</sequence>
<feature type="domain" description="Endo-beta-1,2-glucanase SGL" evidence="2">
    <location>
        <begin position="65"/>
        <end position="511"/>
    </location>
</feature>
<protein>
    <submittedName>
        <fullName evidence="4">Ldi domain-containing protein</fullName>
    </submittedName>
</protein>
<dbReference type="Proteomes" id="UP000492821">
    <property type="component" value="Unassembled WGS sequence"/>
</dbReference>
<dbReference type="AlphaFoldDB" id="A0A7E4W8T6"/>
<evidence type="ECO:0000256" key="1">
    <source>
        <dbReference type="SAM" id="SignalP"/>
    </source>
</evidence>
<dbReference type="WBParaSite" id="Pan_g8345.t1">
    <property type="protein sequence ID" value="Pan_g8345.t1"/>
    <property type="gene ID" value="Pan_g8345"/>
</dbReference>
<proteinExistence type="predicted"/>
<name>A0A7E4W8T6_PANRE</name>
<keyword evidence="1" id="KW-0732">Signal</keyword>
<evidence type="ECO:0000313" key="3">
    <source>
        <dbReference type="Proteomes" id="UP000492821"/>
    </source>
</evidence>
<reference evidence="4" key="2">
    <citation type="submission" date="2020-10" db="UniProtKB">
        <authorList>
            <consortium name="WormBaseParasite"/>
        </authorList>
    </citation>
    <scope>IDENTIFICATION</scope>
</reference>
<reference evidence="3" key="1">
    <citation type="journal article" date="2013" name="Genetics">
        <title>The draft genome and transcriptome of Panagrellus redivivus are shaped by the harsh demands of a free-living lifestyle.</title>
        <authorList>
            <person name="Srinivasan J."/>
            <person name="Dillman A.R."/>
            <person name="Macchietto M.G."/>
            <person name="Heikkinen L."/>
            <person name="Lakso M."/>
            <person name="Fracchia K.M."/>
            <person name="Antoshechkin I."/>
            <person name="Mortazavi A."/>
            <person name="Wong G."/>
            <person name="Sternberg P.W."/>
        </authorList>
    </citation>
    <scope>NUCLEOTIDE SEQUENCE [LARGE SCALE GENOMIC DNA]</scope>
    <source>
        <strain evidence="3">MT8872</strain>
    </source>
</reference>
<accession>A0A7E4W8T6</accession>
<organism evidence="3 4">
    <name type="scientific">Panagrellus redivivus</name>
    <name type="common">Microworm</name>
    <dbReference type="NCBI Taxonomy" id="6233"/>
    <lineage>
        <taxon>Eukaryota</taxon>
        <taxon>Metazoa</taxon>
        <taxon>Ecdysozoa</taxon>
        <taxon>Nematoda</taxon>
        <taxon>Chromadorea</taxon>
        <taxon>Rhabditida</taxon>
        <taxon>Tylenchina</taxon>
        <taxon>Panagrolaimomorpha</taxon>
        <taxon>Panagrolaimoidea</taxon>
        <taxon>Panagrolaimidae</taxon>
        <taxon>Panagrellus</taxon>
    </lineage>
</organism>
<evidence type="ECO:0000259" key="2">
    <source>
        <dbReference type="Pfam" id="PF26157"/>
    </source>
</evidence>
<dbReference type="Pfam" id="PF26157">
    <property type="entry name" value="SGL_GH162"/>
    <property type="match status" value="1"/>
</dbReference>
<keyword evidence="3" id="KW-1185">Reference proteome</keyword>
<evidence type="ECO:0000313" key="4">
    <source>
        <dbReference type="WBParaSite" id="Pan_g8345.t1"/>
    </source>
</evidence>
<feature type="chain" id="PRO_5028867784" evidence="1">
    <location>
        <begin position="17"/>
        <end position="570"/>
    </location>
</feature>
<feature type="signal peptide" evidence="1">
    <location>
        <begin position="1"/>
        <end position="16"/>
    </location>
</feature>